<name>A0ABQ1ME00_9BACT</name>
<feature type="transmembrane region" description="Helical" evidence="1">
    <location>
        <begin position="245"/>
        <end position="265"/>
    </location>
</feature>
<dbReference type="EMBL" id="BMEC01000007">
    <property type="protein sequence ID" value="GGC37436.1"/>
    <property type="molecule type" value="Genomic_DNA"/>
</dbReference>
<feature type="transmembrane region" description="Helical" evidence="1">
    <location>
        <begin position="113"/>
        <end position="134"/>
    </location>
</feature>
<evidence type="ECO:0000313" key="2">
    <source>
        <dbReference type="EMBL" id="GGC37436.1"/>
    </source>
</evidence>
<reference evidence="3" key="1">
    <citation type="journal article" date="2019" name="Int. J. Syst. Evol. Microbiol.">
        <title>The Global Catalogue of Microorganisms (GCM) 10K type strain sequencing project: providing services to taxonomists for standard genome sequencing and annotation.</title>
        <authorList>
            <consortium name="The Broad Institute Genomics Platform"/>
            <consortium name="The Broad Institute Genome Sequencing Center for Infectious Disease"/>
            <person name="Wu L."/>
            <person name="Ma J."/>
        </authorList>
    </citation>
    <scope>NUCLEOTIDE SEQUENCE [LARGE SCALE GENOMIC DNA]</scope>
    <source>
        <strain evidence="3">CGMCC 1.10832</strain>
    </source>
</reference>
<proteinExistence type="predicted"/>
<feature type="transmembrane region" description="Helical" evidence="1">
    <location>
        <begin position="194"/>
        <end position="210"/>
    </location>
</feature>
<feature type="transmembrane region" description="Helical" evidence="1">
    <location>
        <begin position="364"/>
        <end position="380"/>
    </location>
</feature>
<keyword evidence="1" id="KW-1133">Transmembrane helix</keyword>
<keyword evidence="1" id="KW-0472">Membrane</keyword>
<dbReference type="RefSeq" id="WP_188463587.1">
    <property type="nucleotide sequence ID" value="NZ_BAABHU010000007.1"/>
</dbReference>
<feature type="transmembrane region" description="Helical" evidence="1">
    <location>
        <begin position="161"/>
        <end position="187"/>
    </location>
</feature>
<gene>
    <name evidence="2" type="ORF">GCM10011506_23530</name>
</gene>
<keyword evidence="3" id="KW-1185">Reference proteome</keyword>
<feature type="transmembrane region" description="Helical" evidence="1">
    <location>
        <begin position="55"/>
        <end position="75"/>
    </location>
</feature>
<protein>
    <recommendedName>
        <fullName evidence="4">O-antigen ligase domain-containing protein</fullName>
    </recommendedName>
</protein>
<accession>A0ABQ1ME00</accession>
<evidence type="ECO:0000256" key="1">
    <source>
        <dbReference type="SAM" id="Phobius"/>
    </source>
</evidence>
<organism evidence="2 3">
    <name type="scientific">Marivirga lumbricoides</name>
    <dbReference type="NCBI Taxonomy" id="1046115"/>
    <lineage>
        <taxon>Bacteria</taxon>
        <taxon>Pseudomonadati</taxon>
        <taxon>Bacteroidota</taxon>
        <taxon>Cytophagia</taxon>
        <taxon>Cytophagales</taxon>
        <taxon>Marivirgaceae</taxon>
        <taxon>Marivirga</taxon>
    </lineage>
</organism>
<sequence>MLRKIIFLVTTFFLIIGLKLKDPISIDLNIAIPFLFTITYGLIYVVNNRFSISKILLILISFSIPIIISFCISLTLNSSDSVDIINFAIKLILFSIFAFFISKLYLKYYSSEILLLHINYSIVLHAIIIIVFFLSPDLRNLFYEFSDVNDLMLTQIGEFRIAGFSGGGGALLSVLQSSGIILSGYLLVKKQISFAYFLISNILLIVSILLTGRTGIYVLVIFFPILYIVLHKFRFKINGAILKRVFAFIIILFFVGILSLFLIPAEYYDFFMETSITRFLNTFQSKRNTFHIIFEMYFLPDLDRIQYLFGTSYFGRHPDHLLESDIGYIRVFYGAGIIGMLSIYLPYIYMLYLGFKYGFSKFNIPSYQLLFIFTSMILILELKESFIFARHLLPLNLLLLFICSHEKKVIN</sequence>
<feature type="transmembrane region" description="Helical" evidence="1">
    <location>
        <begin position="331"/>
        <end position="352"/>
    </location>
</feature>
<evidence type="ECO:0008006" key="4">
    <source>
        <dbReference type="Google" id="ProtNLM"/>
    </source>
</evidence>
<keyword evidence="1" id="KW-0812">Transmembrane</keyword>
<dbReference type="Proteomes" id="UP000636010">
    <property type="component" value="Unassembled WGS sequence"/>
</dbReference>
<evidence type="ECO:0000313" key="3">
    <source>
        <dbReference type="Proteomes" id="UP000636010"/>
    </source>
</evidence>
<feature type="transmembrane region" description="Helical" evidence="1">
    <location>
        <begin position="87"/>
        <end position="106"/>
    </location>
</feature>
<comment type="caution">
    <text evidence="2">The sequence shown here is derived from an EMBL/GenBank/DDBJ whole genome shotgun (WGS) entry which is preliminary data.</text>
</comment>
<feature type="transmembrane region" description="Helical" evidence="1">
    <location>
        <begin position="30"/>
        <end position="46"/>
    </location>
</feature>
<feature type="transmembrane region" description="Helical" evidence="1">
    <location>
        <begin position="216"/>
        <end position="233"/>
    </location>
</feature>